<dbReference type="GO" id="GO:0004190">
    <property type="term" value="F:aspartic-type endopeptidase activity"/>
    <property type="evidence" value="ECO:0007669"/>
    <property type="project" value="UniProtKB-KW"/>
</dbReference>
<gene>
    <name evidence="6" type="ORF">RCL2_000893600</name>
</gene>
<dbReference type="GO" id="GO:0006508">
    <property type="term" value="P:proteolysis"/>
    <property type="evidence" value="ECO:0007669"/>
    <property type="project" value="InterPro"/>
</dbReference>
<dbReference type="GO" id="GO:0003676">
    <property type="term" value="F:nucleic acid binding"/>
    <property type="evidence" value="ECO:0007669"/>
    <property type="project" value="InterPro"/>
</dbReference>
<dbReference type="PROSITE" id="PS50158">
    <property type="entry name" value="ZF_CCHC"/>
    <property type="match status" value="1"/>
</dbReference>
<dbReference type="OrthoDB" id="2430591at2759"/>
<keyword evidence="1" id="KW-0645">Protease</keyword>
<keyword evidence="2" id="KW-0862">Zinc</keyword>
<dbReference type="GO" id="GO:0008270">
    <property type="term" value="F:zinc ion binding"/>
    <property type="evidence" value="ECO:0007669"/>
    <property type="project" value="UniProtKB-KW"/>
</dbReference>
<evidence type="ECO:0000256" key="2">
    <source>
        <dbReference type="PROSITE-ProRule" id="PRU00047"/>
    </source>
</evidence>
<keyword evidence="2" id="KW-0863">Zinc-finger</keyword>
<comment type="caution">
    <text evidence="6">The sequence shown here is derived from an EMBL/GenBank/DDBJ whole genome shotgun (WGS) entry which is preliminary data.</text>
</comment>
<name>A0A8H3L9F4_9GLOM</name>
<evidence type="ECO:0000256" key="4">
    <source>
        <dbReference type="SAM" id="MobiDB-lite"/>
    </source>
</evidence>
<feature type="region of interest" description="Disordered" evidence="4">
    <location>
        <begin position="606"/>
        <end position="640"/>
    </location>
</feature>
<evidence type="ECO:0000256" key="1">
    <source>
        <dbReference type="ARBA" id="ARBA00022750"/>
    </source>
</evidence>
<dbReference type="AlphaFoldDB" id="A0A8H3L9F4"/>
<dbReference type="Proteomes" id="UP000615446">
    <property type="component" value="Unassembled WGS sequence"/>
</dbReference>
<dbReference type="PROSITE" id="PS00141">
    <property type="entry name" value="ASP_PROTEASE"/>
    <property type="match status" value="1"/>
</dbReference>
<sequence length="938" mass="107366">MGVEQTYLDQLNSNFDLGIKLVQKKIHKLEEEIKACERYISHLEKNLQSYDDEVNQLKDKCKVILGELKKCQDHLELKEEALVIQDNRIIQLEDIIDKLKSRIQELSKSNNNHSEEEQKNMAIPDILINIARALDRVESYFDGDTSFNPKNTLDGIRILLTTARELMQRNAQDAINMQGLYRIANDRINGLRNDLTTTRNQCLRRAQLLTLAYNNEVNERRRWWQIVQDRQTNGQRIALRKQNRINVLIGEKAILQRINQRRKAEAELAEFNRAFVFNRYQKWKGRELNSRQIILNLQNNPPGNMATIQDVMHTLAPLLAQLPNYDGQEPPDVYYQKLRNINEMARPLAVAGFNAVARCQVMINKMTGRFAPVPANDPYAVGNPAINTEPRFLNWLREKYREVMVGTNRSAIFALVNEKFLETDTPDSYEKRIKPLVQAMPDADALPYLFNQLPSDLEMRVRIATPATVIAFFTDLRNIWHESAGKRIQAHTIAPVNYKAQPQKDDFKIRLARDLGYTGIGTDDATLENFIYEELKKRLGGQTAHVRKSPFTPRSAYATKKVVRKVVPSKASSKLVRHCSVCGNAGHTKVNCPRLKRTKKVNYVYQNEEEDPEDSEDSEEYILEEDSEEEIEDDNEDDIDDESRNCYALKKKCNIAIATDLMYQIALKSSIASLVPHCPREILIEISKFINMIFPKIKDHCLNTEMPNDTVKRRELAWENVTKKFQDVLFPLIQATNTEQKLLLQVPENNNETVPNAPSSNEDMVITDSTKIKENNTTSSNYDADDVATISCKVGDITIPYAMIDSGSDSSIFSENVAIHLGQKINRKKIHRLNGVASKSHSLGTVDSVPVTIEDKENRDTISDEFSVVPTEYDDNGNELSLFILGMKWQHRAGWEPLVKGEFKTIRNGKTITIPLSVHKSQRNVFTVEKGLEPIKKN</sequence>
<feature type="compositionally biased region" description="Acidic residues" evidence="4">
    <location>
        <begin position="607"/>
        <end position="640"/>
    </location>
</feature>
<keyword evidence="1" id="KW-0064">Aspartyl protease</keyword>
<dbReference type="CDD" id="cd00303">
    <property type="entry name" value="retropepsin_like"/>
    <property type="match status" value="1"/>
</dbReference>
<accession>A0A8H3L9F4</accession>
<dbReference type="EMBL" id="BLAL01000058">
    <property type="protein sequence ID" value="GES81688.1"/>
    <property type="molecule type" value="Genomic_DNA"/>
</dbReference>
<dbReference type="Gene3D" id="2.40.70.10">
    <property type="entry name" value="Acid Proteases"/>
    <property type="match status" value="1"/>
</dbReference>
<keyword evidence="3" id="KW-0175">Coiled coil</keyword>
<proteinExistence type="predicted"/>
<dbReference type="InterPro" id="IPR021109">
    <property type="entry name" value="Peptidase_aspartic_dom_sf"/>
</dbReference>
<reference evidence="6" key="1">
    <citation type="submission" date="2019-10" db="EMBL/GenBank/DDBJ databases">
        <title>Conservation and host-specific expression of non-tandemly repeated heterogenous ribosome RNA gene in arbuscular mycorrhizal fungi.</title>
        <authorList>
            <person name="Maeda T."/>
            <person name="Kobayashi Y."/>
            <person name="Nakagawa T."/>
            <person name="Ezawa T."/>
            <person name="Yamaguchi K."/>
            <person name="Bino T."/>
            <person name="Nishimoto Y."/>
            <person name="Shigenobu S."/>
            <person name="Kawaguchi M."/>
        </authorList>
    </citation>
    <scope>NUCLEOTIDE SEQUENCE</scope>
    <source>
        <strain evidence="6">HR1</strain>
    </source>
</reference>
<feature type="domain" description="CCHC-type" evidence="5">
    <location>
        <begin position="579"/>
        <end position="594"/>
    </location>
</feature>
<dbReference type="InterPro" id="IPR001969">
    <property type="entry name" value="Aspartic_peptidase_AS"/>
</dbReference>
<protein>
    <recommendedName>
        <fullName evidence="5">CCHC-type domain-containing protein</fullName>
    </recommendedName>
</protein>
<keyword evidence="1" id="KW-0378">Hydrolase</keyword>
<evidence type="ECO:0000313" key="7">
    <source>
        <dbReference type="Proteomes" id="UP000615446"/>
    </source>
</evidence>
<feature type="coiled-coil region" evidence="3">
    <location>
        <begin position="19"/>
        <end position="116"/>
    </location>
</feature>
<evidence type="ECO:0000256" key="3">
    <source>
        <dbReference type="SAM" id="Coils"/>
    </source>
</evidence>
<dbReference type="InterPro" id="IPR001878">
    <property type="entry name" value="Znf_CCHC"/>
</dbReference>
<keyword evidence="2" id="KW-0479">Metal-binding</keyword>
<evidence type="ECO:0000313" key="6">
    <source>
        <dbReference type="EMBL" id="GES81688.1"/>
    </source>
</evidence>
<organism evidence="6 7">
    <name type="scientific">Rhizophagus clarus</name>
    <dbReference type="NCBI Taxonomy" id="94130"/>
    <lineage>
        <taxon>Eukaryota</taxon>
        <taxon>Fungi</taxon>
        <taxon>Fungi incertae sedis</taxon>
        <taxon>Mucoromycota</taxon>
        <taxon>Glomeromycotina</taxon>
        <taxon>Glomeromycetes</taxon>
        <taxon>Glomerales</taxon>
        <taxon>Glomeraceae</taxon>
        <taxon>Rhizophagus</taxon>
    </lineage>
</organism>
<evidence type="ECO:0000259" key="5">
    <source>
        <dbReference type="PROSITE" id="PS50158"/>
    </source>
</evidence>